<dbReference type="AlphaFoldDB" id="A0A0H2QXF5"/>
<sequence>MSQGAASRISHVFTSTLFSLRNAFCAIMPSKPLERTARRSARLQARGGDRPGEVVDGTASDIDVPIANAAKKRKRVTKENHDKVDALFYYAGRVPDLLKENHPPSAKDISNGAESISGRKILKNRRSIGIGKSNLTRGLGKSLTNRSRIEKGIASHRAQATSSVSCNSCFLSHSTLEVDGVQSREKIALKELSLLSWRKGAKTTFQMTRFRFKKEGKLVL</sequence>
<dbReference type="InParanoid" id="A0A0H2QXF5"/>
<dbReference type="EMBL" id="KQ086602">
    <property type="protein sequence ID" value="KLO04300.1"/>
    <property type="molecule type" value="Genomic_DNA"/>
</dbReference>
<dbReference type="Proteomes" id="UP000053477">
    <property type="component" value="Unassembled WGS sequence"/>
</dbReference>
<name>A0A0H2QXF5_9AGAM</name>
<gene>
    <name evidence="1" type="ORF">SCHPADRAFT_757138</name>
</gene>
<accession>A0A0H2QXF5</accession>
<proteinExistence type="predicted"/>
<evidence type="ECO:0000313" key="2">
    <source>
        <dbReference type="Proteomes" id="UP000053477"/>
    </source>
</evidence>
<evidence type="ECO:0000313" key="1">
    <source>
        <dbReference type="EMBL" id="KLO04300.1"/>
    </source>
</evidence>
<protein>
    <submittedName>
        <fullName evidence="1">Uncharacterized protein</fullName>
    </submittedName>
</protein>
<reference evidence="1 2" key="1">
    <citation type="submission" date="2015-04" db="EMBL/GenBank/DDBJ databases">
        <title>Complete genome sequence of Schizopora paradoxa KUC8140, a cosmopolitan wood degrader in East Asia.</title>
        <authorList>
            <consortium name="DOE Joint Genome Institute"/>
            <person name="Min B."/>
            <person name="Park H."/>
            <person name="Jang Y."/>
            <person name="Kim J.-J."/>
            <person name="Kim K.H."/>
            <person name="Pangilinan J."/>
            <person name="Lipzen A."/>
            <person name="Riley R."/>
            <person name="Grigoriev I.V."/>
            <person name="Spatafora J.W."/>
            <person name="Choi I.-G."/>
        </authorList>
    </citation>
    <scope>NUCLEOTIDE SEQUENCE [LARGE SCALE GENOMIC DNA]</scope>
    <source>
        <strain evidence="1 2">KUC8140</strain>
    </source>
</reference>
<keyword evidence="2" id="KW-1185">Reference proteome</keyword>
<organism evidence="1 2">
    <name type="scientific">Schizopora paradoxa</name>
    <dbReference type="NCBI Taxonomy" id="27342"/>
    <lineage>
        <taxon>Eukaryota</taxon>
        <taxon>Fungi</taxon>
        <taxon>Dikarya</taxon>
        <taxon>Basidiomycota</taxon>
        <taxon>Agaricomycotina</taxon>
        <taxon>Agaricomycetes</taxon>
        <taxon>Hymenochaetales</taxon>
        <taxon>Schizoporaceae</taxon>
        <taxon>Schizopora</taxon>
    </lineage>
</organism>